<sequence>MHLVIPLQRHGKALQRKGPVHPLTRRLLRSYLPVKKLQMAVVAVTVVQPPLIRTAI</sequence>
<proteinExistence type="predicted"/>
<dbReference type="AlphaFoldDB" id="A0A2T7ELD0"/>
<keyword evidence="2" id="KW-1185">Reference proteome</keyword>
<dbReference type="EMBL" id="CM009750">
    <property type="protein sequence ID" value="PUZ68610.1"/>
    <property type="molecule type" value="Genomic_DNA"/>
</dbReference>
<accession>A0A2T7ELD0</accession>
<reference evidence="1 2" key="1">
    <citation type="submission" date="2018-04" db="EMBL/GenBank/DDBJ databases">
        <title>WGS assembly of Panicum hallii var. hallii HAL2.</title>
        <authorList>
            <person name="Lovell J."/>
            <person name="Jenkins J."/>
            <person name="Lowry D."/>
            <person name="Mamidi S."/>
            <person name="Sreedasyam A."/>
            <person name="Weng X."/>
            <person name="Barry K."/>
            <person name="Bonette J."/>
            <person name="Campitelli B."/>
            <person name="Daum C."/>
            <person name="Gordon S."/>
            <person name="Gould B."/>
            <person name="Lipzen A."/>
            <person name="MacQueen A."/>
            <person name="Palacio-Mejia J."/>
            <person name="Plott C."/>
            <person name="Shakirov E."/>
            <person name="Shu S."/>
            <person name="Yoshinaga Y."/>
            <person name="Zane M."/>
            <person name="Rokhsar D."/>
            <person name="Grimwood J."/>
            <person name="Schmutz J."/>
            <person name="Juenger T."/>
        </authorList>
    </citation>
    <scope>NUCLEOTIDE SEQUENCE [LARGE SCALE GENOMIC DNA]</scope>
    <source>
        <strain evidence="2">cv. HAL2</strain>
    </source>
</reference>
<dbReference type="Gramene" id="PUZ68610">
    <property type="protein sequence ID" value="PUZ68610"/>
    <property type="gene ID" value="GQ55_2G041800"/>
</dbReference>
<dbReference type="OrthoDB" id="10510958at2759"/>
<protein>
    <submittedName>
        <fullName evidence="1">Uncharacterized protein</fullName>
    </submittedName>
</protein>
<organism evidence="1 2">
    <name type="scientific">Panicum hallii var. hallii</name>
    <dbReference type="NCBI Taxonomy" id="1504633"/>
    <lineage>
        <taxon>Eukaryota</taxon>
        <taxon>Viridiplantae</taxon>
        <taxon>Streptophyta</taxon>
        <taxon>Embryophyta</taxon>
        <taxon>Tracheophyta</taxon>
        <taxon>Spermatophyta</taxon>
        <taxon>Magnoliopsida</taxon>
        <taxon>Liliopsida</taxon>
        <taxon>Poales</taxon>
        <taxon>Poaceae</taxon>
        <taxon>PACMAD clade</taxon>
        <taxon>Panicoideae</taxon>
        <taxon>Panicodae</taxon>
        <taxon>Paniceae</taxon>
        <taxon>Panicinae</taxon>
        <taxon>Panicum</taxon>
        <taxon>Panicum sect. Panicum</taxon>
    </lineage>
</organism>
<evidence type="ECO:0000313" key="1">
    <source>
        <dbReference type="EMBL" id="PUZ68610.1"/>
    </source>
</evidence>
<name>A0A2T7ELD0_9POAL</name>
<evidence type="ECO:0000313" key="2">
    <source>
        <dbReference type="Proteomes" id="UP000244336"/>
    </source>
</evidence>
<gene>
    <name evidence="1" type="ORF">GQ55_2G041800</name>
</gene>
<dbReference type="Proteomes" id="UP000244336">
    <property type="component" value="Chromosome 2"/>
</dbReference>